<dbReference type="Proteomes" id="UP000502498">
    <property type="component" value="Chromosome"/>
</dbReference>
<evidence type="ECO:0000313" key="3">
    <source>
        <dbReference type="EMBL" id="QKJ19173.1"/>
    </source>
</evidence>
<feature type="region of interest" description="Disordered" evidence="1">
    <location>
        <begin position="80"/>
        <end position="103"/>
    </location>
</feature>
<reference evidence="3 4" key="1">
    <citation type="submission" date="2020-05" db="EMBL/GenBank/DDBJ databases">
        <title>Strain PA2F3 complete genome.</title>
        <authorList>
            <person name="Kim Y.-S."/>
            <person name="Kim S.-J."/>
            <person name="Jung H.-k."/>
            <person name="Kim S.-E."/>
            <person name="Kim K.-H."/>
        </authorList>
    </citation>
    <scope>NUCLEOTIDE SEQUENCE [LARGE SCALE GENOMIC DNA]</scope>
    <source>
        <strain evidence="3 4">PA2F3</strain>
    </source>
</reference>
<name>A0A7D4PTU9_9MICO</name>
<organism evidence="3 4">
    <name type="scientific">Microbacterium hominis</name>
    <dbReference type="NCBI Taxonomy" id="162426"/>
    <lineage>
        <taxon>Bacteria</taxon>
        <taxon>Bacillati</taxon>
        <taxon>Actinomycetota</taxon>
        <taxon>Actinomycetes</taxon>
        <taxon>Micrococcales</taxon>
        <taxon>Microbacteriaceae</taxon>
        <taxon>Microbacterium</taxon>
    </lineage>
</organism>
<gene>
    <name evidence="3" type="ORF">HQM25_07180</name>
</gene>
<evidence type="ECO:0000259" key="2">
    <source>
        <dbReference type="PROSITE" id="PS51674"/>
    </source>
</evidence>
<evidence type="ECO:0000256" key="1">
    <source>
        <dbReference type="SAM" id="MobiDB-lite"/>
    </source>
</evidence>
<evidence type="ECO:0000313" key="4">
    <source>
        <dbReference type="Proteomes" id="UP000502498"/>
    </source>
</evidence>
<dbReference type="InterPro" id="IPR034768">
    <property type="entry name" value="4FE4S_WBL"/>
</dbReference>
<accession>A0A7D4PTU9</accession>
<sequence length="103" mass="11072">MTQEDVAWQALDKALEDTVPPCAGDPLYTTDERLTPDDLALMGSLCASCEVLIECHAYATAAKVQAGYWAGRKYGRTPRITRKTTDAGAVSPAPITTSKEHTS</sequence>
<dbReference type="PROSITE" id="PS51674">
    <property type="entry name" value="4FE4S_WBL"/>
    <property type="match status" value="1"/>
</dbReference>
<proteinExistence type="predicted"/>
<dbReference type="Pfam" id="PF02467">
    <property type="entry name" value="Whib"/>
    <property type="match status" value="1"/>
</dbReference>
<dbReference type="RefSeq" id="WP_172989614.1">
    <property type="nucleotide sequence ID" value="NZ_CP054038.1"/>
</dbReference>
<dbReference type="EMBL" id="CP054038">
    <property type="protein sequence ID" value="QKJ19173.1"/>
    <property type="molecule type" value="Genomic_DNA"/>
</dbReference>
<protein>
    <submittedName>
        <fullName evidence="3">WhiB family transcriptional regulator</fullName>
    </submittedName>
</protein>
<feature type="domain" description="4Fe-4S Wbl-type" evidence="2">
    <location>
        <begin position="21"/>
        <end position="79"/>
    </location>
</feature>
<dbReference type="AlphaFoldDB" id="A0A7D4PTU9"/>